<proteinExistence type="predicted"/>
<dbReference type="CDD" id="cd00383">
    <property type="entry name" value="trans_reg_C"/>
    <property type="match status" value="1"/>
</dbReference>
<dbReference type="Pfam" id="PF00486">
    <property type="entry name" value="Trans_reg_C"/>
    <property type="match status" value="1"/>
</dbReference>
<dbReference type="PANTHER" id="PTHR48111">
    <property type="entry name" value="REGULATOR OF RPOS"/>
    <property type="match status" value="1"/>
</dbReference>
<name>A0A5K7SBH0_9BACT</name>
<dbReference type="InterPro" id="IPR001789">
    <property type="entry name" value="Sig_transdc_resp-reg_receiver"/>
</dbReference>
<evidence type="ECO:0000259" key="7">
    <source>
        <dbReference type="PROSITE" id="PS51755"/>
    </source>
</evidence>
<keyword evidence="1 4" id="KW-0597">Phosphoprotein</keyword>
<evidence type="ECO:0000256" key="4">
    <source>
        <dbReference type="PROSITE-ProRule" id="PRU00169"/>
    </source>
</evidence>
<feature type="modified residue" description="4-aspartylphosphate" evidence="4">
    <location>
        <position position="55"/>
    </location>
</feature>
<sequence length="230" mass="26526">MTTKPHIFLVEDDLSFGAVLKSYLEINDFEVDWVDDGQLAIPQFNKSSYDICILDVMLPNVDGFTIGSEIRKLNSVVPILFLTAKNLREDVLKGYKIGADDYITKPFDTEVLIFKLKAILKRGNGNQSKESDFYQIGTYQFDFKLRTLEHDNSKQKLSPKEAELLKMLCDNRNELLPRETALRKIWGDDGYFTARSMDVYLTKLRKFFADDESVEIRNIHGSGFMLEIKE</sequence>
<dbReference type="Pfam" id="PF00072">
    <property type="entry name" value="Response_reg"/>
    <property type="match status" value="1"/>
</dbReference>
<dbReference type="InterPro" id="IPR036388">
    <property type="entry name" value="WH-like_DNA-bd_sf"/>
</dbReference>
<dbReference type="KEGG" id="anf:AQPE_3080"/>
<evidence type="ECO:0000313" key="9">
    <source>
        <dbReference type="Proteomes" id="UP001193389"/>
    </source>
</evidence>
<dbReference type="InterPro" id="IPR016032">
    <property type="entry name" value="Sig_transdc_resp-reg_C-effctor"/>
</dbReference>
<reference evidence="8" key="1">
    <citation type="journal article" date="2020" name="Int. J. Syst. Evol. Microbiol.">
        <title>Aquipluma nitroreducens gen. nov. sp. nov., a novel facultatively anaerobic bacterium isolated from a freshwater lake.</title>
        <authorList>
            <person name="Watanabe M."/>
            <person name="Kojima H."/>
            <person name="Fukui M."/>
        </authorList>
    </citation>
    <scope>NUCLEOTIDE SEQUENCE</scope>
    <source>
        <strain evidence="8">MeG22</strain>
    </source>
</reference>
<evidence type="ECO:0000256" key="2">
    <source>
        <dbReference type="ARBA" id="ARBA00023012"/>
    </source>
</evidence>
<dbReference type="CDD" id="cd17574">
    <property type="entry name" value="REC_OmpR"/>
    <property type="match status" value="1"/>
</dbReference>
<dbReference type="SUPFAM" id="SSF52172">
    <property type="entry name" value="CheY-like"/>
    <property type="match status" value="1"/>
</dbReference>
<feature type="domain" description="Response regulatory" evidence="6">
    <location>
        <begin position="6"/>
        <end position="120"/>
    </location>
</feature>
<dbReference type="GO" id="GO:0006355">
    <property type="term" value="P:regulation of DNA-templated transcription"/>
    <property type="evidence" value="ECO:0007669"/>
    <property type="project" value="InterPro"/>
</dbReference>
<dbReference type="EMBL" id="AP018694">
    <property type="protein sequence ID" value="BBE18910.1"/>
    <property type="molecule type" value="Genomic_DNA"/>
</dbReference>
<evidence type="ECO:0000256" key="3">
    <source>
        <dbReference type="ARBA" id="ARBA00023125"/>
    </source>
</evidence>
<dbReference type="GO" id="GO:0000156">
    <property type="term" value="F:phosphorelay response regulator activity"/>
    <property type="evidence" value="ECO:0007669"/>
    <property type="project" value="TreeGrafter"/>
</dbReference>
<dbReference type="Gene3D" id="3.40.50.2300">
    <property type="match status" value="1"/>
</dbReference>
<dbReference type="PROSITE" id="PS51755">
    <property type="entry name" value="OMPR_PHOB"/>
    <property type="match status" value="1"/>
</dbReference>
<keyword evidence="2" id="KW-0902">Two-component regulatory system</keyword>
<keyword evidence="9" id="KW-1185">Reference proteome</keyword>
<keyword evidence="3 5" id="KW-0238">DNA-binding</keyword>
<feature type="domain" description="OmpR/PhoB-type" evidence="7">
    <location>
        <begin position="131"/>
        <end position="228"/>
    </location>
</feature>
<accession>A0A5K7SBH0</accession>
<feature type="DNA-binding region" description="OmpR/PhoB-type" evidence="5">
    <location>
        <begin position="131"/>
        <end position="228"/>
    </location>
</feature>
<dbReference type="AlphaFoldDB" id="A0A5K7SBH0"/>
<dbReference type="RefSeq" id="WP_318347202.1">
    <property type="nucleotide sequence ID" value="NZ_AP018694.1"/>
</dbReference>
<dbReference type="Proteomes" id="UP001193389">
    <property type="component" value="Chromosome"/>
</dbReference>
<dbReference type="PROSITE" id="PS50110">
    <property type="entry name" value="RESPONSE_REGULATORY"/>
    <property type="match status" value="1"/>
</dbReference>
<organism evidence="8 9">
    <name type="scientific">Aquipluma nitroreducens</name>
    <dbReference type="NCBI Taxonomy" id="2010828"/>
    <lineage>
        <taxon>Bacteria</taxon>
        <taxon>Pseudomonadati</taxon>
        <taxon>Bacteroidota</taxon>
        <taxon>Bacteroidia</taxon>
        <taxon>Marinilabiliales</taxon>
        <taxon>Prolixibacteraceae</taxon>
        <taxon>Aquipluma</taxon>
    </lineage>
</organism>
<protein>
    <submittedName>
        <fullName evidence="8">Transcriptional regulatory protein rprY</fullName>
    </submittedName>
</protein>
<evidence type="ECO:0000313" key="8">
    <source>
        <dbReference type="EMBL" id="BBE18910.1"/>
    </source>
</evidence>
<evidence type="ECO:0000256" key="5">
    <source>
        <dbReference type="PROSITE-ProRule" id="PRU01091"/>
    </source>
</evidence>
<dbReference type="PANTHER" id="PTHR48111:SF40">
    <property type="entry name" value="PHOSPHATE REGULON TRANSCRIPTIONAL REGULATORY PROTEIN PHOB"/>
    <property type="match status" value="1"/>
</dbReference>
<dbReference type="SMART" id="SM00448">
    <property type="entry name" value="REC"/>
    <property type="match status" value="1"/>
</dbReference>
<evidence type="ECO:0000256" key="1">
    <source>
        <dbReference type="ARBA" id="ARBA00022553"/>
    </source>
</evidence>
<dbReference type="SMART" id="SM00862">
    <property type="entry name" value="Trans_reg_C"/>
    <property type="match status" value="1"/>
</dbReference>
<dbReference type="InterPro" id="IPR039420">
    <property type="entry name" value="WalR-like"/>
</dbReference>
<dbReference type="InterPro" id="IPR001867">
    <property type="entry name" value="OmpR/PhoB-type_DNA-bd"/>
</dbReference>
<gene>
    <name evidence="8" type="ORF">AQPE_3080</name>
</gene>
<dbReference type="InterPro" id="IPR011006">
    <property type="entry name" value="CheY-like_superfamily"/>
</dbReference>
<dbReference type="SUPFAM" id="SSF46894">
    <property type="entry name" value="C-terminal effector domain of the bipartite response regulators"/>
    <property type="match status" value="1"/>
</dbReference>
<dbReference type="GO" id="GO:0000976">
    <property type="term" value="F:transcription cis-regulatory region binding"/>
    <property type="evidence" value="ECO:0007669"/>
    <property type="project" value="TreeGrafter"/>
</dbReference>
<dbReference type="Gene3D" id="1.10.10.10">
    <property type="entry name" value="Winged helix-like DNA-binding domain superfamily/Winged helix DNA-binding domain"/>
    <property type="match status" value="1"/>
</dbReference>
<evidence type="ECO:0000259" key="6">
    <source>
        <dbReference type="PROSITE" id="PS50110"/>
    </source>
</evidence>
<dbReference type="GO" id="GO:0032993">
    <property type="term" value="C:protein-DNA complex"/>
    <property type="evidence" value="ECO:0007669"/>
    <property type="project" value="TreeGrafter"/>
</dbReference>